<dbReference type="STRING" id="1051890.A0A3N4M1B7"/>
<dbReference type="Pfam" id="PF01426">
    <property type="entry name" value="BAH"/>
    <property type="match status" value="1"/>
</dbReference>
<dbReference type="CDD" id="cd04370">
    <property type="entry name" value="BAH"/>
    <property type="match status" value="1"/>
</dbReference>
<evidence type="ECO:0000259" key="3">
    <source>
        <dbReference type="PROSITE" id="PS51038"/>
    </source>
</evidence>
<proteinExistence type="predicted"/>
<name>A0A3N4M1B7_9PEZI</name>
<feature type="chain" id="PRO_5018164920" description="BAH domain-containing protein" evidence="2">
    <location>
        <begin position="17"/>
        <end position="318"/>
    </location>
</feature>
<feature type="region of interest" description="Disordered" evidence="1">
    <location>
        <begin position="258"/>
        <end position="303"/>
    </location>
</feature>
<feature type="compositionally biased region" description="Acidic residues" evidence="1">
    <location>
        <begin position="264"/>
        <end position="288"/>
    </location>
</feature>
<dbReference type="InterPro" id="IPR001025">
    <property type="entry name" value="BAH_dom"/>
</dbReference>
<gene>
    <name evidence="4" type="ORF">L211DRAFT_612925</name>
</gene>
<sequence>MLLCWDGVLLTLNVVGEENFALNEYIYVNNGKAAGGDPDMDDQQFWVARVLEIRAVDEAHVYLRVYWLYWPEELPGGRQPYHGQKELIASNHMDIIDAMTVSGRAHVKHWMELDEDEELPELYWRQKFDYPSRTLMEVREHCKCHRYYNPDKLMYGCPHCKTWLHEECVQEEIKRNSYAKLLKEPGEETLRAQLAGIDLDSSEVKATPKKGKKPVATANGKGKGNDFKNPTIEMLDKIFDVFITVNSDGTATKALIRDIRPAEGEEAAEGEEEVEEEEEDGEGSEDDEEVKKEKRKKKKARREWVEDVMCLVCGKTIH</sequence>
<organism evidence="4 5">
    <name type="scientific">Terfezia boudieri ATCC MYA-4762</name>
    <dbReference type="NCBI Taxonomy" id="1051890"/>
    <lineage>
        <taxon>Eukaryota</taxon>
        <taxon>Fungi</taxon>
        <taxon>Dikarya</taxon>
        <taxon>Ascomycota</taxon>
        <taxon>Pezizomycotina</taxon>
        <taxon>Pezizomycetes</taxon>
        <taxon>Pezizales</taxon>
        <taxon>Pezizaceae</taxon>
        <taxon>Terfezia</taxon>
    </lineage>
</organism>
<dbReference type="Gene3D" id="3.30.40.10">
    <property type="entry name" value="Zinc/RING finger domain, C3HC4 (zinc finger)"/>
    <property type="match status" value="1"/>
</dbReference>
<reference evidence="4 5" key="1">
    <citation type="journal article" date="2018" name="Nat. Ecol. Evol.">
        <title>Pezizomycetes genomes reveal the molecular basis of ectomycorrhizal truffle lifestyle.</title>
        <authorList>
            <person name="Murat C."/>
            <person name="Payen T."/>
            <person name="Noel B."/>
            <person name="Kuo A."/>
            <person name="Morin E."/>
            <person name="Chen J."/>
            <person name="Kohler A."/>
            <person name="Krizsan K."/>
            <person name="Balestrini R."/>
            <person name="Da Silva C."/>
            <person name="Montanini B."/>
            <person name="Hainaut M."/>
            <person name="Levati E."/>
            <person name="Barry K.W."/>
            <person name="Belfiori B."/>
            <person name="Cichocki N."/>
            <person name="Clum A."/>
            <person name="Dockter R.B."/>
            <person name="Fauchery L."/>
            <person name="Guy J."/>
            <person name="Iotti M."/>
            <person name="Le Tacon F."/>
            <person name="Lindquist E.A."/>
            <person name="Lipzen A."/>
            <person name="Malagnac F."/>
            <person name="Mello A."/>
            <person name="Molinier V."/>
            <person name="Miyauchi S."/>
            <person name="Poulain J."/>
            <person name="Riccioni C."/>
            <person name="Rubini A."/>
            <person name="Sitrit Y."/>
            <person name="Splivallo R."/>
            <person name="Traeger S."/>
            <person name="Wang M."/>
            <person name="Zifcakova L."/>
            <person name="Wipf D."/>
            <person name="Zambonelli A."/>
            <person name="Paolocci F."/>
            <person name="Nowrousian M."/>
            <person name="Ottonello S."/>
            <person name="Baldrian P."/>
            <person name="Spatafora J.W."/>
            <person name="Henrissat B."/>
            <person name="Nagy L.G."/>
            <person name="Aury J.M."/>
            <person name="Wincker P."/>
            <person name="Grigoriev I.V."/>
            <person name="Bonfante P."/>
            <person name="Martin F.M."/>
        </authorList>
    </citation>
    <scope>NUCLEOTIDE SEQUENCE [LARGE SCALE GENOMIC DNA]</scope>
    <source>
        <strain evidence="4 5">ATCC MYA-4762</strain>
    </source>
</reference>
<dbReference type="SUPFAM" id="SSF57903">
    <property type="entry name" value="FYVE/PHD zinc finger"/>
    <property type="match status" value="1"/>
</dbReference>
<dbReference type="SMART" id="SM00439">
    <property type="entry name" value="BAH"/>
    <property type="match status" value="1"/>
</dbReference>
<keyword evidence="5" id="KW-1185">Reference proteome</keyword>
<accession>A0A3N4M1B7</accession>
<evidence type="ECO:0000313" key="5">
    <source>
        <dbReference type="Proteomes" id="UP000267821"/>
    </source>
</evidence>
<dbReference type="InterPro" id="IPR043151">
    <property type="entry name" value="BAH_sf"/>
</dbReference>
<protein>
    <recommendedName>
        <fullName evidence="3">BAH domain-containing protein</fullName>
    </recommendedName>
</protein>
<dbReference type="InterPro" id="IPR013083">
    <property type="entry name" value="Znf_RING/FYVE/PHD"/>
</dbReference>
<dbReference type="AlphaFoldDB" id="A0A3N4M1B7"/>
<feature type="signal peptide" evidence="2">
    <location>
        <begin position="1"/>
        <end position="16"/>
    </location>
</feature>
<dbReference type="InParanoid" id="A0A3N4M1B7"/>
<dbReference type="EMBL" id="ML121532">
    <property type="protein sequence ID" value="RPB27182.1"/>
    <property type="molecule type" value="Genomic_DNA"/>
</dbReference>
<dbReference type="Proteomes" id="UP000267821">
    <property type="component" value="Unassembled WGS sequence"/>
</dbReference>
<feature type="domain" description="BAH" evidence="3">
    <location>
        <begin position="18"/>
        <end position="139"/>
    </location>
</feature>
<evidence type="ECO:0000256" key="1">
    <source>
        <dbReference type="SAM" id="MobiDB-lite"/>
    </source>
</evidence>
<dbReference type="Gene3D" id="2.30.30.490">
    <property type="match status" value="1"/>
</dbReference>
<dbReference type="PANTHER" id="PTHR46364">
    <property type="entry name" value="OS08G0421900 PROTEIN"/>
    <property type="match status" value="1"/>
</dbReference>
<dbReference type="InterPro" id="IPR011011">
    <property type="entry name" value="Znf_FYVE_PHD"/>
</dbReference>
<keyword evidence="2" id="KW-0732">Signal</keyword>
<feature type="region of interest" description="Disordered" evidence="1">
    <location>
        <begin position="204"/>
        <end position="227"/>
    </location>
</feature>
<dbReference type="PROSITE" id="PS51038">
    <property type="entry name" value="BAH"/>
    <property type="match status" value="1"/>
</dbReference>
<evidence type="ECO:0000313" key="4">
    <source>
        <dbReference type="EMBL" id="RPB27182.1"/>
    </source>
</evidence>
<dbReference type="OrthoDB" id="10259622at2759"/>
<dbReference type="GO" id="GO:0003682">
    <property type="term" value="F:chromatin binding"/>
    <property type="evidence" value="ECO:0007669"/>
    <property type="project" value="InterPro"/>
</dbReference>
<evidence type="ECO:0000256" key="2">
    <source>
        <dbReference type="SAM" id="SignalP"/>
    </source>
</evidence>